<evidence type="ECO:0000256" key="3">
    <source>
        <dbReference type="ARBA" id="ARBA00004963"/>
    </source>
</evidence>
<evidence type="ECO:0000313" key="12">
    <source>
        <dbReference type="Proteomes" id="UP000730481"/>
    </source>
</evidence>
<dbReference type="AlphaFoldDB" id="A0A9P5DXE4"/>
<dbReference type="InterPro" id="IPR001279">
    <property type="entry name" value="Metallo-B-lactamas"/>
</dbReference>
<dbReference type="GO" id="GO:0004416">
    <property type="term" value="F:hydroxyacylglutathione hydrolase activity"/>
    <property type="evidence" value="ECO:0007669"/>
    <property type="project" value="UniProtKB-EC"/>
</dbReference>
<gene>
    <name evidence="11" type="ORF">FBEOM_7156</name>
</gene>
<reference evidence="11" key="2">
    <citation type="submission" date="2020-02" db="EMBL/GenBank/DDBJ databases">
        <title>Identification and distribution of gene clusters putatively required for synthesis of sphingolipid metabolism inhibitors in phylogenetically diverse species of the filamentous fungus Fusarium.</title>
        <authorList>
            <person name="Kim H.-S."/>
            <person name="Busman M."/>
            <person name="Brown D.W."/>
            <person name="Divon H."/>
            <person name="Uhlig S."/>
            <person name="Proctor R.H."/>
        </authorList>
    </citation>
    <scope>NUCLEOTIDE SEQUENCE</scope>
    <source>
        <strain evidence="11">NRRL 25174</strain>
    </source>
</reference>
<evidence type="ECO:0000256" key="5">
    <source>
        <dbReference type="ARBA" id="ARBA00011917"/>
    </source>
</evidence>
<comment type="cofactor">
    <cofactor evidence="2">
        <name>Zn(2+)</name>
        <dbReference type="ChEBI" id="CHEBI:29105"/>
    </cofactor>
</comment>
<dbReference type="InterPro" id="IPR017782">
    <property type="entry name" value="Hydroxyacylglutathione_Hdrlase"/>
</dbReference>
<proteinExistence type="inferred from homology"/>
<dbReference type="SUPFAM" id="SSF56281">
    <property type="entry name" value="Metallo-hydrolase/oxidoreductase"/>
    <property type="match status" value="1"/>
</dbReference>
<dbReference type="Pfam" id="PF00753">
    <property type="entry name" value="Lactamase_B"/>
    <property type="match status" value="2"/>
</dbReference>
<dbReference type="InterPro" id="IPR035680">
    <property type="entry name" value="Clx_II_MBL"/>
</dbReference>
<dbReference type="GO" id="GO:0046872">
    <property type="term" value="F:metal ion binding"/>
    <property type="evidence" value="ECO:0007669"/>
    <property type="project" value="UniProtKB-KW"/>
</dbReference>
<reference evidence="11" key="1">
    <citation type="journal article" date="2017" name="Mycologia">
        <title>Fusarium algeriense, sp. nov., a novel toxigenic crown rot pathogen of durum wheat from Algeria is nested in the Fusarium burgessii species complex.</title>
        <authorList>
            <person name="Laraba I."/>
            <person name="Keddad A."/>
            <person name="Boureghda H."/>
            <person name="Abdallah N."/>
            <person name="Vaughan M.M."/>
            <person name="Proctor R.H."/>
            <person name="Busman M."/>
            <person name="O'Donnell K."/>
        </authorList>
    </citation>
    <scope>NUCLEOTIDE SEQUENCE</scope>
    <source>
        <strain evidence="11">NRRL 25174</strain>
    </source>
</reference>
<evidence type="ECO:0000256" key="9">
    <source>
        <dbReference type="ARBA" id="ARBA00031044"/>
    </source>
</evidence>
<dbReference type="OrthoDB" id="515692at2759"/>
<evidence type="ECO:0000256" key="7">
    <source>
        <dbReference type="ARBA" id="ARBA00022801"/>
    </source>
</evidence>
<evidence type="ECO:0000259" key="10">
    <source>
        <dbReference type="SMART" id="SM00849"/>
    </source>
</evidence>
<organism evidence="11 12">
    <name type="scientific">Fusarium beomiforme</name>
    <dbReference type="NCBI Taxonomy" id="44412"/>
    <lineage>
        <taxon>Eukaryota</taxon>
        <taxon>Fungi</taxon>
        <taxon>Dikarya</taxon>
        <taxon>Ascomycota</taxon>
        <taxon>Pezizomycotina</taxon>
        <taxon>Sordariomycetes</taxon>
        <taxon>Hypocreomycetidae</taxon>
        <taxon>Hypocreales</taxon>
        <taxon>Nectriaceae</taxon>
        <taxon>Fusarium</taxon>
        <taxon>Fusarium burgessii species complex</taxon>
    </lineage>
</organism>
<dbReference type="PANTHER" id="PTHR11935:SF94">
    <property type="entry name" value="TENZING NORGAY, ISOFORM C"/>
    <property type="match status" value="1"/>
</dbReference>
<evidence type="ECO:0000256" key="6">
    <source>
        <dbReference type="ARBA" id="ARBA00022723"/>
    </source>
</evidence>
<dbReference type="GO" id="GO:0019243">
    <property type="term" value="P:methylglyoxal catabolic process to D-lactate via S-lactoyl-glutathione"/>
    <property type="evidence" value="ECO:0007669"/>
    <property type="project" value="InterPro"/>
</dbReference>
<keyword evidence="12" id="KW-1185">Reference proteome</keyword>
<comment type="caution">
    <text evidence="11">The sequence shown here is derived from an EMBL/GenBank/DDBJ whole genome shotgun (WGS) entry which is preliminary data.</text>
</comment>
<dbReference type="Pfam" id="PF16123">
    <property type="entry name" value="HAGH_C"/>
    <property type="match status" value="1"/>
</dbReference>
<feature type="domain" description="Metallo-beta-lactamase" evidence="10">
    <location>
        <begin position="14"/>
        <end position="178"/>
    </location>
</feature>
<protein>
    <recommendedName>
        <fullName evidence="5">hydroxyacylglutathione hydrolase</fullName>
        <ecNumber evidence="5">3.1.2.6</ecNumber>
    </recommendedName>
    <alternativeName>
        <fullName evidence="9">Glyoxalase II</fullName>
    </alternativeName>
</protein>
<dbReference type="InterPro" id="IPR036866">
    <property type="entry name" value="RibonucZ/Hydroxyglut_hydro"/>
</dbReference>
<keyword evidence="8" id="KW-0862">Zinc</keyword>
<dbReference type="EC" id="3.1.2.6" evidence="5"/>
<sequence length="263" mass="29205">MYIQPIPMWWGNNDNWAYLVVDDESRDAVIIDPANPPEIIPILVGAIQSNKLNLIAIINTHHHWDHAGGNEEILAALGKPKLEIIGGKDCEGATKIPSHGEIFKLGNIAITCIHTPCHTQDSICFFFQDGDQKAVFTGDTLFTGGCGRFFEGTAEEMHLALNTHLAALPDDTVVFPGHEYTRSNANFAYSVSQKGHIQELLSFAEANPVTVGKYTIGREKQHNVFMRLGDPDIQEATGETDPVRVMEKLREMKNDFKEPEPKL</sequence>
<dbReference type="PANTHER" id="PTHR11935">
    <property type="entry name" value="BETA LACTAMASE DOMAIN"/>
    <property type="match status" value="1"/>
</dbReference>
<keyword evidence="7 11" id="KW-0378">Hydrolase</keyword>
<keyword evidence="6" id="KW-0479">Metal-binding</keyword>
<dbReference type="SMART" id="SM00849">
    <property type="entry name" value="Lactamase_B"/>
    <property type="match status" value="1"/>
</dbReference>
<dbReference type="InterPro" id="IPR032282">
    <property type="entry name" value="HAGH_C"/>
</dbReference>
<comment type="catalytic activity">
    <reaction evidence="1">
        <text>an S-(2-hydroxyacyl)glutathione + H2O = a 2-hydroxy carboxylate + glutathione + H(+)</text>
        <dbReference type="Rhea" id="RHEA:21864"/>
        <dbReference type="ChEBI" id="CHEBI:15377"/>
        <dbReference type="ChEBI" id="CHEBI:15378"/>
        <dbReference type="ChEBI" id="CHEBI:57925"/>
        <dbReference type="ChEBI" id="CHEBI:58896"/>
        <dbReference type="ChEBI" id="CHEBI:71261"/>
        <dbReference type="EC" id="3.1.2.6"/>
    </reaction>
</comment>
<dbReference type="Proteomes" id="UP000730481">
    <property type="component" value="Unassembled WGS sequence"/>
</dbReference>
<dbReference type="HAMAP" id="MF_01374">
    <property type="entry name" value="Glyoxalase_2"/>
    <property type="match status" value="1"/>
</dbReference>
<dbReference type="Gene3D" id="3.60.15.10">
    <property type="entry name" value="Ribonuclease Z/Hydroxyacylglutathione hydrolase-like"/>
    <property type="match status" value="1"/>
</dbReference>
<evidence type="ECO:0000256" key="8">
    <source>
        <dbReference type="ARBA" id="ARBA00022833"/>
    </source>
</evidence>
<dbReference type="EMBL" id="PVQB02000312">
    <property type="protein sequence ID" value="KAF4338980.1"/>
    <property type="molecule type" value="Genomic_DNA"/>
</dbReference>
<evidence type="ECO:0000256" key="2">
    <source>
        <dbReference type="ARBA" id="ARBA00001947"/>
    </source>
</evidence>
<evidence type="ECO:0000313" key="11">
    <source>
        <dbReference type="EMBL" id="KAF4338980.1"/>
    </source>
</evidence>
<accession>A0A9P5DXE4</accession>
<name>A0A9P5DXE4_9HYPO</name>
<evidence type="ECO:0000256" key="4">
    <source>
        <dbReference type="ARBA" id="ARBA00006759"/>
    </source>
</evidence>
<comment type="pathway">
    <text evidence="3">Secondary metabolite metabolism; methylglyoxal degradation; (R)-lactate from methylglyoxal: step 2/2.</text>
</comment>
<evidence type="ECO:0000256" key="1">
    <source>
        <dbReference type="ARBA" id="ARBA00001623"/>
    </source>
</evidence>
<comment type="similarity">
    <text evidence="4">Belongs to the metallo-beta-lactamase superfamily. Glyoxalase II family.</text>
</comment>
<dbReference type="CDD" id="cd07723">
    <property type="entry name" value="hydroxyacylglutathione_hydrolase_MBL-fold"/>
    <property type="match status" value="1"/>
</dbReference>